<evidence type="ECO:0000256" key="4">
    <source>
        <dbReference type="ARBA" id="ARBA00022723"/>
    </source>
</evidence>
<accession>A0AAN8SC65</accession>
<evidence type="ECO:0000313" key="13">
    <source>
        <dbReference type="Proteomes" id="UP001372834"/>
    </source>
</evidence>
<dbReference type="GO" id="GO:0048284">
    <property type="term" value="P:organelle fusion"/>
    <property type="evidence" value="ECO:0007669"/>
    <property type="project" value="TreeGrafter"/>
</dbReference>
<gene>
    <name evidence="12" type="ORF">RUM43_004527</name>
</gene>
<dbReference type="InterPro" id="IPR000547">
    <property type="entry name" value="Clathrin_H-chain/VPS_repeat"/>
</dbReference>
<dbReference type="SUPFAM" id="SSF57850">
    <property type="entry name" value="RING/U-box"/>
    <property type="match status" value="1"/>
</dbReference>
<dbReference type="GO" id="GO:0007040">
    <property type="term" value="P:lysosome organization"/>
    <property type="evidence" value="ECO:0007669"/>
    <property type="project" value="TreeGrafter"/>
</dbReference>
<comment type="similarity">
    <text evidence="2">Belongs to the VPS18 family.</text>
</comment>
<dbReference type="GO" id="GO:0006904">
    <property type="term" value="P:vesicle docking involved in exocytosis"/>
    <property type="evidence" value="ECO:0007669"/>
    <property type="project" value="TreeGrafter"/>
</dbReference>
<evidence type="ECO:0000256" key="2">
    <source>
        <dbReference type="ARBA" id="ARBA00010454"/>
    </source>
</evidence>
<evidence type="ECO:0000313" key="12">
    <source>
        <dbReference type="EMBL" id="KAK6643024.1"/>
    </source>
</evidence>
<evidence type="ECO:0000256" key="3">
    <source>
        <dbReference type="ARBA" id="ARBA00017338"/>
    </source>
</evidence>
<dbReference type="GO" id="GO:0006886">
    <property type="term" value="P:intracellular protein transport"/>
    <property type="evidence" value="ECO:0007669"/>
    <property type="project" value="UniProtKB-UniRule"/>
</dbReference>
<evidence type="ECO:0000256" key="6">
    <source>
        <dbReference type="ARBA" id="ARBA00022833"/>
    </source>
</evidence>
<dbReference type="EMBL" id="JAWJWE010000002">
    <property type="protein sequence ID" value="KAK6643024.1"/>
    <property type="molecule type" value="Genomic_DNA"/>
</dbReference>
<dbReference type="GO" id="GO:0030897">
    <property type="term" value="C:HOPS complex"/>
    <property type="evidence" value="ECO:0007669"/>
    <property type="project" value="TreeGrafter"/>
</dbReference>
<dbReference type="AlphaFoldDB" id="A0AAN8SC65"/>
<feature type="domain" description="Pep3/Vps18 beta-propeller" evidence="10">
    <location>
        <begin position="51"/>
        <end position="403"/>
    </location>
</feature>
<evidence type="ECO:0000256" key="8">
    <source>
        <dbReference type="PROSITE-ProRule" id="PRU01006"/>
    </source>
</evidence>
<evidence type="ECO:0000259" key="10">
    <source>
        <dbReference type="Pfam" id="PF05131"/>
    </source>
</evidence>
<comment type="subcellular location">
    <subcellularLocation>
        <location evidence="1">Late endosome membrane</location>
        <topology evidence="1">Peripheral membrane protein</topology>
        <orientation evidence="1">Cytoplasmic side</orientation>
    </subcellularLocation>
</comment>
<evidence type="ECO:0000256" key="9">
    <source>
        <dbReference type="SAM" id="Coils"/>
    </source>
</evidence>
<dbReference type="GO" id="GO:0007032">
    <property type="term" value="P:endosome organization"/>
    <property type="evidence" value="ECO:0007669"/>
    <property type="project" value="TreeGrafter"/>
</dbReference>
<keyword evidence="9" id="KW-0175">Coiled coil</keyword>
<dbReference type="GO" id="GO:0030674">
    <property type="term" value="F:protein-macromolecule adaptor activity"/>
    <property type="evidence" value="ECO:0007669"/>
    <property type="project" value="TreeGrafter"/>
</dbReference>
<keyword evidence="7" id="KW-0472">Membrane</keyword>
<dbReference type="Proteomes" id="UP001372834">
    <property type="component" value="Unassembled WGS sequence"/>
</dbReference>
<comment type="caution">
    <text evidence="12">The sequence shown here is derived from an EMBL/GenBank/DDBJ whole genome shotgun (WGS) entry which is preliminary data.</text>
</comment>
<dbReference type="PANTHER" id="PTHR23323">
    <property type="entry name" value="VACUOLAR PROTEIN SORTING-ASSOCIATED PROTEIN"/>
    <property type="match status" value="1"/>
</dbReference>
<dbReference type="PANTHER" id="PTHR23323:SF26">
    <property type="entry name" value="VACUOLAR PROTEIN SORTING-ASSOCIATED PROTEIN 18 HOMOLOG"/>
    <property type="match status" value="1"/>
</dbReference>
<feature type="domain" description="Pep3/Vps18 RING C-terminal" evidence="11">
    <location>
        <begin position="865"/>
        <end position="960"/>
    </location>
</feature>
<evidence type="ECO:0000259" key="11">
    <source>
        <dbReference type="Pfam" id="PF26148"/>
    </source>
</evidence>
<evidence type="ECO:0000256" key="1">
    <source>
        <dbReference type="ARBA" id="ARBA00004492"/>
    </source>
</evidence>
<keyword evidence="5" id="KW-0863">Zinc-finger</keyword>
<dbReference type="Pfam" id="PF26148">
    <property type="entry name" value="VPS18_RING_C"/>
    <property type="match status" value="1"/>
</dbReference>
<protein>
    <recommendedName>
        <fullName evidence="3">Vacuolar protein sorting-associated protein 18 homolog</fullName>
    </recommendedName>
</protein>
<dbReference type="InterPro" id="IPR007810">
    <property type="entry name" value="Pep3/Vps18_beta-prop"/>
</dbReference>
<feature type="coiled-coil region" evidence="9">
    <location>
        <begin position="816"/>
        <end position="850"/>
    </location>
</feature>
<dbReference type="GO" id="GO:0031902">
    <property type="term" value="C:late endosome membrane"/>
    <property type="evidence" value="ECO:0007669"/>
    <property type="project" value="UniProtKB-SubCell"/>
</dbReference>
<keyword evidence="6" id="KW-0862">Zinc</keyword>
<dbReference type="PROSITE" id="PS50236">
    <property type="entry name" value="CHCR"/>
    <property type="match status" value="1"/>
</dbReference>
<evidence type="ECO:0000256" key="5">
    <source>
        <dbReference type="ARBA" id="ARBA00022771"/>
    </source>
</evidence>
<name>A0AAN8SC65_POLSC</name>
<evidence type="ECO:0000256" key="7">
    <source>
        <dbReference type="ARBA" id="ARBA00023136"/>
    </source>
</evidence>
<sequence>MFQRIYRPELRFYSIMANILDQYEEAHQKYTVSKNIPKNGFVDMKLEDETPIFSKKRVNFSPTSSITHMAVGSDIILIAMSNGILLRINLHQPEHPEEIDLSKYSNLKLANVFLDPTGQHILLSLESKQIEVPSEVLYLSKRNSKLKHVGKARGLDITAIAWNYANQSKSSSGAILLGTSKGLIFETEISYENEGLLQSGLEEYWKQVFDIGKGTDTPITGMHMYRLPGKDKYFIMVTTATKLYQFRGSVTDDKPVLQQVFKTYLSIPEKFESVPTVNHFKSKLDFYHSNIKEVPKRFAWLTGNGIYYANIDPNSEENIKIENCELLKFNQETNPIPKSFVLTEFHILLLYTDHVRAYSILNQQIVFEDFYIETYGCLGNIHREPSKGTIWIFTEKNVFSYKVLDEDRNVWQIYTERGEFELARAFCKGNPVYLDQVTLKQAEALFQEGDYENSAVHYSETTSVSFEEIALKFLQISEIGSLKIFLKLKLTNLKKEDKTQTTMVVVWLIELYLGQLGSLREKNRENTEEYAVIQREFDEFMAQPEVVDCVKNNKGTIYDLMATHGDGRNLIQLTICNQDYEKVIRHHIYKDNYKEALKVLEKASSTRKDLLYLFAPTLIQMIPKELVALLIQQGRSLVPTKLLPALLMCNENPSASLEAIEYLEFAIYKLQCTDQAFHNYLLSLYAKYEPQKLKQYLQAQGQDPSAVNYDIHYALRLCQDRGLTEACVQLSALLGLWESAVDLALTVSVDLAIKTANLHQSDPELLKRLWLKIAECVIKDKDDIKFAMQFLRKSEILKIEDILPFFSDFVTIDDFKEAICTSLKEYNQHIQDLKEEMEEATKSAEIILQKVSAFKHRYSVIKSSDICSLCDLQLLLRPFYIFPCGHYFHSDCLITELLPLLPLEPKNKLLDLQKQLNQLSLGQQVDNLSVSSGVTSRDAIKSSIDNIVASDCYFCGDYMVDSIDKPFISEADYGRVMKEWE</sequence>
<dbReference type="GO" id="GO:0008270">
    <property type="term" value="F:zinc ion binding"/>
    <property type="evidence" value="ECO:0007669"/>
    <property type="project" value="UniProtKB-KW"/>
</dbReference>
<keyword evidence="4" id="KW-0479">Metal-binding</keyword>
<dbReference type="GO" id="GO:0008333">
    <property type="term" value="P:endosome to lysosome transport"/>
    <property type="evidence" value="ECO:0007669"/>
    <property type="project" value="TreeGrafter"/>
</dbReference>
<organism evidence="12 13">
    <name type="scientific">Polyplax serrata</name>
    <name type="common">Common mouse louse</name>
    <dbReference type="NCBI Taxonomy" id="468196"/>
    <lineage>
        <taxon>Eukaryota</taxon>
        <taxon>Metazoa</taxon>
        <taxon>Ecdysozoa</taxon>
        <taxon>Arthropoda</taxon>
        <taxon>Hexapoda</taxon>
        <taxon>Insecta</taxon>
        <taxon>Pterygota</taxon>
        <taxon>Neoptera</taxon>
        <taxon>Paraneoptera</taxon>
        <taxon>Psocodea</taxon>
        <taxon>Troctomorpha</taxon>
        <taxon>Phthiraptera</taxon>
        <taxon>Anoplura</taxon>
        <taxon>Polyplacidae</taxon>
        <taxon>Polyplax</taxon>
    </lineage>
</organism>
<reference evidence="12 13" key="1">
    <citation type="submission" date="2023-10" db="EMBL/GenBank/DDBJ databases">
        <title>Genomes of two closely related lineages of the louse Polyplax serrata with different host specificities.</title>
        <authorList>
            <person name="Martinu J."/>
            <person name="Tarabai H."/>
            <person name="Stefka J."/>
            <person name="Hypsa V."/>
        </authorList>
    </citation>
    <scope>NUCLEOTIDE SEQUENCE [LARGE SCALE GENOMIC DNA]</scope>
    <source>
        <strain evidence="12">HR10_N</strain>
    </source>
</reference>
<proteinExistence type="inferred from homology"/>
<dbReference type="InterPro" id="IPR058919">
    <property type="entry name" value="Pep3/Vps18_RING_C"/>
</dbReference>
<dbReference type="Pfam" id="PF05131">
    <property type="entry name" value="Pep3_Vps18"/>
    <property type="match status" value="1"/>
</dbReference>
<feature type="repeat" description="CHCR" evidence="8">
    <location>
        <begin position="631"/>
        <end position="786"/>
    </location>
</feature>